<evidence type="ECO:0000313" key="1">
    <source>
        <dbReference type="EMBL" id="MBA0584006.1"/>
    </source>
</evidence>
<reference evidence="1 2" key="1">
    <citation type="journal article" date="2019" name="Genome Biol. Evol.">
        <title>Insights into the evolution of the New World diploid cottons (Gossypium, subgenus Houzingenia) based on genome sequencing.</title>
        <authorList>
            <person name="Grover C.E."/>
            <person name="Arick M.A. 2nd"/>
            <person name="Thrash A."/>
            <person name="Conover J.L."/>
            <person name="Sanders W.S."/>
            <person name="Peterson D.G."/>
            <person name="Frelichowski J.E."/>
            <person name="Scheffler J.A."/>
            <person name="Scheffler B.E."/>
            <person name="Wendel J.F."/>
        </authorList>
    </citation>
    <scope>NUCLEOTIDE SEQUENCE [LARGE SCALE GENOMIC DNA]</scope>
    <source>
        <strain evidence="1">8</strain>
        <tissue evidence="1">Leaf</tissue>
    </source>
</reference>
<evidence type="ECO:0000313" key="2">
    <source>
        <dbReference type="Proteomes" id="UP000593578"/>
    </source>
</evidence>
<name>A0A7J8P4A3_GOSRA</name>
<dbReference type="EMBL" id="JABEZZ010000004">
    <property type="protein sequence ID" value="MBA0584006.1"/>
    <property type="molecule type" value="Genomic_DNA"/>
</dbReference>
<gene>
    <name evidence="1" type="ORF">Gorai_014840</name>
</gene>
<protein>
    <submittedName>
        <fullName evidence="1">Uncharacterized protein</fullName>
    </submittedName>
</protein>
<comment type="caution">
    <text evidence="1">The sequence shown here is derived from an EMBL/GenBank/DDBJ whole genome shotgun (WGS) entry which is preliminary data.</text>
</comment>
<dbReference type="AlphaFoldDB" id="A0A7J8P4A3"/>
<accession>A0A7J8P4A3</accession>
<dbReference type="Proteomes" id="UP000593578">
    <property type="component" value="Unassembled WGS sequence"/>
</dbReference>
<sequence>MNSLEADGGNDDSRPFEDHNTKKVRFKDGFDVVAVDMVVDTDPSPSMDMLWKDKLLGVGLAGSVKEFIESDEGSGGDHILFEGDVIRSIVNGISTIDFLDRVKQILYKEMETMCGDGVDQVTRLLGFMYKRKIIGVISGILGKAAKFDFKNDNRIKGRFAKMAVFINLDRPLVS</sequence>
<proteinExistence type="predicted"/>
<organism evidence="1 2">
    <name type="scientific">Gossypium raimondii</name>
    <name type="common">Peruvian cotton</name>
    <name type="synonym">Gossypium klotzschianum subsp. raimondii</name>
    <dbReference type="NCBI Taxonomy" id="29730"/>
    <lineage>
        <taxon>Eukaryota</taxon>
        <taxon>Viridiplantae</taxon>
        <taxon>Streptophyta</taxon>
        <taxon>Embryophyta</taxon>
        <taxon>Tracheophyta</taxon>
        <taxon>Spermatophyta</taxon>
        <taxon>Magnoliopsida</taxon>
        <taxon>eudicotyledons</taxon>
        <taxon>Gunneridae</taxon>
        <taxon>Pentapetalae</taxon>
        <taxon>rosids</taxon>
        <taxon>malvids</taxon>
        <taxon>Malvales</taxon>
        <taxon>Malvaceae</taxon>
        <taxon>Malvoideae</taxon>
        <taxon>Gossypium</taxon>
    </lineage>
</organism>